<feature type="transmembrane region" description="Helical" evidence="4">
    <location>
        <begin position="134"/>
        <end position="153"/>
    </location>
</feature>
<evidence type="ECO:0000256" key="2">
    <source>
        <dbReference type="ARBA" id="ARBA00022989"/>
    </source>
</evidence>
<protein>
    <submittedName>
        <fullName evidence="6">MFS transporter</fullName>
    </submittedName>
</protein>
<feature type="transmembrane region" description="Helical" evidence="4">
    <location>
        <begin position="212"/>
        <end position="233"/>
    </location>
</feature>
<keyword evidence="1 4" id="KW-0812">Transmembrane</keyword>
<evidence type="ECO:0000313" key="6">
    <source>
        <dbReference type="EMBL" id="GMM61504.1"/>
    </source>
</evidence>
<dbReference type="InterPro" id="IPR011701">
    <property type="entry name" value="MFS"/>
</dbReference>
<evidence type="ECO:0000313" key="7">
    <source>
        <dbReference type="Proteomes" id="UP001187221"/>
    </source>
</evidence>
<evidence type="ECO:0000256" key="3">
    <source>
        <dbReference type="ARBA" id="ARBA00023136"/>
    </source>
</evidence>
<organism evidence="6 7">
    <name type="scientific">Novosphingobium pituita</name>
    <dbReference type="NCBI Taxonomy" id="3056842"/>
    <lineage>
        <taxon>Bacteria</taxon>
        <taxon>Pseudomonadati</taxon>
        <taxon>Pseudomonadota</taxon>
        <taxon>Alphaproteobacteria</taxon>
        <taxon>Sphingomonadales</taxon>
        <taxon>Sphingomonadaceae</taxon>
        <taxon>Novosphingobium</taxon>
    </lineage>
</organism>
<dbReference type="EMBL" id="BTFW01000001">
    <property type="protein sequence ID" value="GMM61504.1"/>
    <property type="molecule type" value="Genomic_DNA"/>
</dbReference>
<keyword evidence="2 4" id="KW-1133">Transmembrane helix</keyword>
<feature type="transmembrane region" description="Helical" evidence="4">
    <location>
        <begin position="336"/>
        <end position="355"/>
    </location>
</feature>
<dbReference type="SUPFAM" id="SSF103473">
    <property type="entry name" value="MFS general substrate transporter"/>
    <property type="match status" value="1"/>
</dbReference>
<feature type="transmembrane region" description="Helical" evidence="4">
    <location>
        <begin position="76"/>
        <end position="94"/>
    </location>
</feature>
<feature type="transmembrane region" description="Helical" evidence="4">
    <location>
        <begin position="100"/>
        <end position="122"/>
    </location>
</feature>
<name>A0ABQ6PA74_9SPHN</name>
<dbReference type="PROSITE" id="PS50850">
    <property type="entry name" value="MFS"/>
    <property type="match status" value="1"/>
</dbReference>
<dbReference type="InterPro" id="IPR020846">
    <property type="entry name" value="MFS_dom"/>
</dbReference>
<evidence type="ECO:0000256" key="4">
    <source>
        <dbReference type="SAM" id="Phobius"/>
    </source>
</evidence>
<gene>
    <name evidence="6" type="ORF">NUTIK01_22810</name>
</gene>
<sequence length="410" mass="42354">MPPFSGRTLFPAAILLVGLNLRPLLASVGPLLDTIQHDTALGDTGASLLTAVPVMLMGLCLLGTGRVQALLGPHTGILLGMVLIATACLGRLIVPDAPMLIGTAILGGMGIATVQALMPAVIRGHYGARAAGMMGLYSTAIMGGALLASFASPRIAPHGGWPVALGLWGGPALLGMGLWQGARLSQARTQASRQTPGQTPGHPLQLRRSPRAWTLLFFFGLGTGAYTLVLAWLPPYYTRLGWSSAAAGTLLSLVTLAEVVAGIAVSFRVNRFHDRRPLLFPAIGALLAGLLCLTLAPLALAWLAAILVGTGIGALFPLSLIVAMDHGEDPAQAGQIVGFVQGGGYLLAALLPFGAGIMRAHLSDLAPAWWLMTGLCGVLAILAARLRPGERLFLPRSDPLPAHGVANGLL</sequence>
<feature type="transmembrane region" description="Helical" evidence="4">
    <location>
        <begin position="302"/>
        <end position="324"/>
    </location>
</feature>
<dbReference type="Proteomes" id="UP001187221">
    <property type="component" value="Unassembled WGS sequence"/>
</dbReference>
<comment type="caution">
    <text evidence="6">The sequence shown here is derived from an EMBL/GenBank/DDBJ whole genome shotgun (WGS) entry which is preliminary data.</text>
</comment>
<keyword evidence="3 4" id="KW-0472">Membrane</keyword>
<feature type="domain" description="Major facilitator superfamily (MFS) profile" evidence="5">
    <location>
        <begin position="6"/>
        <end position="391"/>
    </location>
</feature>
<feature type="transmembrane region" description="Helical" evidence="4">
    <location>
        <begin position="159"/>
        <end position="179"/>
    </location>
</feature>
<feature type="transmembrane region" description="Helical" evidence="4">
    <location>
        <begin position="278"/>
        <end position="296"/>
    </location>
</feature>
<feature type="transmembrane region" description="Helical" evidence="4">
    <location>
        <begin position="367"/>
        <end position="386"/>
    </location>
</feature>
<dbReference type="Pfam" id="PF07690">
    <property type="entry name" value="MFS_1"/>
    <property type="match status" value="1"/>
</dbReference>
<dbReference type="PANTHER" id="PTHR23523:SF1">
    <property type="entry name" value="CYANATE TRANSPORT PROTEIN CYNX"/>
    <property type="match status" value="1"/>
</dbReference>
<dbReference type="RefSeq" id="WP_317975182.1">
    <property type="nucleotide sequence ID" value="NZ_BTFW01000001.1"/>
</dbReference>
<evidence type="ECO:0000259" key="5">
    <source>
        <dbReference type="PROSITE" id="PS50850"/>
    </source>
</evidence>
<evidence type="ECO:0000256" key="1">
    <source>
        <dbReference type="ARBA" id="ARBA00022692"/>
    </source>
</evidence>
<dbReference type="PANTHER" id="PTHR23523">
    <property type="match status" value="1"/>
</dbReference>
<keyword evidence="7" id="KW-1185">Reference proteome</keyword>
<feature type="transmembrane region" description="Helical" evidence="4">
    <location>
        <begin position="45"/>
        <end position="64"/>
    </location>
</feature>
<dbReference type="InterPro" id="IPR036259">
    <property type="entry name" value="MFS_trans_sf"/>
</dbReference>
<dbReference type="InterPro" id="IPR052524">
    <property type="entry name" value="MFS_Cyanate_Porter"/>
</dbReference>
<feature type="transmembrane region" description="Helical" evidence="4">
    <location>
        <begin position="245"/>
        <end position="266"/>
    </location>
</feature>
<dbReference type="Gene3D" id="1.20.1250.20">
    <property type="entry name" value="MFS general substrate transporter like domains"/>
    <property type="match status" value="2"/>
</dbReference>
<accession>A0ABQ6PA74</accession>
<reference evidence="6 7" key="1">
    <citation type="submission" date="2023-06" db="EMBL/GenBank/DDBJ databases">
        <title>Draft genome sequence of Novosphingobium sp. strain IK01.</title>
        <authorList>
            <person name="Hatamoto M."/>
            <person name="Ikarashi T."/>
            <person name="Yamaguchi T."/>
        </authorList>
    </citation>
    <scope>NUCLEOTIDE SEQUENCE [LARGE SCALE GENOMIC DNA]</scope>
    <source>
        <strain evidence="6 7">IK01</strain>
    </source>
</reference>
<proteinExistence type="predicted"/>